<evidence type="ECO:0000313" key="2">
    <source>
        <dbReference type="Proteomes" id="UP000324800"/>
    </source>
</evidence>
<reference evidence="1 2" key="1">
    <citation type="submission" date="2019-03" db="EMBL/GenBank/DDBJ databases">
        <title>Single cell metagenomics reveals metabolic interactions within the superorganism composed of flagellate Streblomastix strix and complex community of Bacteroidetes bacteria on its surface.</title>
        <authorList>
            <person name="Treitli S.C."/>
            <person name="Kolisko M."/>
            <person name="Husnik F."/>
            <person name="Keeling P."/>
            <person name="Hampl V."/>
        </authorList>
    </citation>
    <scope>NUCLEOTIDE SEQUENCE [LARGE SCALE GENOMIC DNA]</scope>
    <source>
        <strain evidence="1">ST1C</strain>
    </source>
</reference>
<name>A0A5J4UR65_9EUKA</name>
<accession>A0A5J4UR65</accession>
<dbReference type="EMBL" id="SNRW01012962">
    <property type="protein sequence ID" value="KAA6373176.1"/>
    <property type="molecule type" value="Genomic_DNA"/>
</dbReference>
<proteinExistence type="predicted"/>
<gene>
    <name evidence="1" type="ORF">EZS28_031296</name>
</gene>
<organism evidence="1 2">
    <name type="scientific">Streblomastix strix</name>
    <dbReference type="NCBI Taxonomy" id="222440"/>
    <lineage>
        <taxon>Eukaryota</taxon>
        <taxon>Metamonada</taxon>
        <taxon>Preaxostyla</taxon>
        <taxon>Oxymonadida</taxon>
        <taxon>Streblomastigidae</taxon>
        <taxon>Streblomastix</taxon>
    </lineage>
</organism>
<sequence length="68" mass="7646">MIRPLQVAKTSDSARKFQSQVFQNALVGQSLLPRLLGRIALDILVYKQQIHFNNAGGLMYWNTGQTAK</sequence>
<protein>
    <submittedName>
        <fullName evidence="1">Uncharacterized protein</fullName>
    </submittedName>
</protein>
<dbReference type="Proteomes" id="UP000324800">
    <property type="component" value="Unassembled WGS sequence"/>
</dbReference>
<comment type="caution">
    <text evidence="1">The sequence shown here is derived from an EMBL/GenBank/DDBJ whole genome shotgun (WGS) entry which is preliminary data.</text>
</comment>
<evidence type="ECO:0000313" key="1">
    <source>
        <dbReference type="EMBL" id="KAA6373176.1"/>
    </source>
</evidence>
<dbReference type="AlphaFoldDB" id="A0A5J4UR65"/>